<evidence type="ECO:0000313" key="2">
    <source>
        <dbReference type="Proteomes" id="UP000239434"/>
    </source>
</evidence>
<dbReference type="Proteomes" id="UP000239434">
    <property type="component" value="Unassembled WGS sequence"/>
</dbReference>
<sequence>MRAATAAFVDQLNNAPRDGLVPRQAVYFTVKERATGNPREIGLWTGEEDLNLTVYSGFDGAIVSRPYRADVISKISDIPRVSDFTIQTVTVDLSQIADAAIKLVGEYEARLGKVEIHDVLIDPRTGDQIGPGLITFLGIIDGAPAKTPRIGGTGSIRVKIVSEVMAMLSRPNPRKSSYEGQKTRDGDEWGKYASTVSSWKIPWGQKKAT</sequence>
<comment type="caution">
    <text evidence="1">The sequence shown here is derived from an EMBL/GenBank/DDBJ whole genome shotgun (WGS) entry which is preliminary data.</text>
</comment>
<dbReference type="AlphaFoldDB" id="A0A2S9IXS7"/>
<reference evidence="1 2" key="1">
    <citation type="submission" date="2018-02" db="EMBL/GenBank/DDBJ databases">
        <title>The draft genome of Phyllobacterium sp. 1N-3.</title>
        <authorList>
            <person name="Liu L."/>
            <person name="Li L."/>
            <person name="Zhang X."/>
            <person name="Wang T."/>
            <person name="Liang L."/>
        </authorList>
    </citation>
    <scope>NUCLEOTIDE SEQUENCE [LARGE SCALE GENOMIC DNA]</scope>
    <source>
        <strain evidence="1 2">1N-3</strain>
    </source>
</reference>
<protein>
    <submittedName>
        <fullName evidence="1">Uncharacterized protein</fullName>
    </submittedName>
</protein>
<evidence type="ECO:0000313" key="1">
    <source>
        <dbReference type="EMBL" id="PRD45334.1"/>
    </source>
</evidence>
<organism evidence="1 2">
    <name type="scientific">Phyllobacterium phragmitis</name>
    <dbReference type="NCBI Taxonomy" id="2670329"/>
    <lineage>
        <taxon>Bacteria</taxon>
        <taxon>Pseudomonadati</taxon>
        <taxon>Pseudomonadota</taxon>
        <taxon>Alphaproteobacteria</taxon>
        <taxon>Hyphomicrobiales</taxon>
        <taxon>Phyllobacteriaceae</taxon>
        <taxon>Phyllobacterium</taxon>
    </lineage>
</organism>
<name>A0A2S9IXS7_9HYPH</name>
<keyword evidence="2" id="KW-1185">Reference proteome</keyword>
<proteinExistence type="predicted"/>
<dbReference type="EMBL" id="PVBR01000002">
    <property type="protein sequence ID" value="PRD45334.1"/>
    <property type="molecule type" value="Genomic_DNA"/>
</dbReference>
<dbReference type="RefSeq" id="WP_105740587.1">
    <property type="nucleotide sequence ID" value="NZ_PVBR01000002.1"/>
</dbReference>
<accession>A0A2S9IXS7</accession>
<gene>
    <name evidence="1" type="ORF">C5748_03825</name>
</gene>